<reference evidence="4" key="1">
    <citation type="journal article" date="2014" name="PLoS ONE">
        <title>The genome and linkage map of the northern pike (Esox lucius): conserved synteny revealed between the salmonid sister group and the Neoteleostei.</title>
        <authorList>
            <person name="Rondeau E.B."/>
            <person name="Minkley D.R."/>
            <person name="Leong J.S."/>
            <person name="Messmer A.M."/>
            <person name="Jantzen J.R."/>
            <person name="von Schalburg K.R."/>
            <person name="Lemon C."/>
            <person name="Bird N.H."/>
            <person name="Koop B.F."/>
        </authorList>
    </citation>
    <scope>NUCLEOTIDE SEQUENCE</scope>
</reference>
<sequence>MMAGVVAMASVIEDFDTQSCKKSCKDSDSPAVKTIANYFSPVSKAMEKHFSPPRSNNIMNYFSRKTPPVIEKGSTVEQTKENQLGPQSTKAPARIDSPVTQPANPPQKRGRKPNKAARELHVLDADAGSTQTEDYVVLDCPGDCEGSEGKPMSSCCGILGSDTAALLAQFSADVGMAGGAVDDNEIECLKKAQKDKPLRVDSKNEIDTKKKESCGSSPKIHWRGKVKRQKPAPEKKTCIKAKAKQQEEEKDTEECAPEVQESQLSLCDASMEVNPSEESQLNGSTVTISFKDFLQSQEEEEEVEEEQQQVEDESKVDPTTEKDDLDKWDEPKASKLHLQQISPPTLTVQAEVHSISPGLEPVRVTERRVASIFSRGKGVGISAAVEMKSAPSPCSQSRRDLLTAPRWRSNVVMQEEDLEIDVVESESSPKCNQIERKQFMSAFKQPAKPGKGPGKQPADKASLEAAEDGPDSSVPVEDPPGNKTAKKICPRRGRTKALEEGAVPPPVTKQGPVPVETVRAKTDAKPDAESPTSTPTTVRRSPREGPRKKTPVVNQTAPVVKTKKEMGKDVAAVTEDCLFQMSTPKSHKSKRRVFRAQMVCPPDDTRSPIRMKFTRVFPSTISAGGIDLTSKESSASKKRKKAKKLVEKARAMQQSKKAAVRKEDQSSSRRSSRSQVSIKKSYNTDEDSVVCLEEESQDGLAQTGKGKSRVEKRSLNDVLGKKAPASKEAKNSAAVAPKVAPMFLGKKAQRTSVTSIFDDSSHDGSDNSQDDEQFRARREFLKSGLPESIKMQRAKTAANKEAYTVSCSSFQPVVHVLQAPQDCPLWNLPWPVSPLLHCLKKLPSLPSNQLPSRPGFDFFKTEPASRAHCERGSGFREEFSEPTRKLLMGEISASNPSFPVQRFFTRFLKRRGDHLQQCTTSDPECVTQVPGAPASAEPSGGKRKRVDEGDGAVGKVAKKLRSRRSDEGKNMEVKGETATPELEPPRRGGRGRRRKQEEKEKEETKTLHCSETDPVIVLEDSPLADNPVAVADFVKEDVLWTEKYQPQHSSDIIGNTASVRRLHSWLKEWKLRADREERKKQKEKKQEEDSNDSWDTEDVDSQEGEELIPCNTLLITGPTGVGKTAAVYACAHELGFKVFEVNASSQRNGRQILSQLKEATQSHQVDIQGVNANKPCYFNSFSSRAASSPRKVNSPGRVVSSPRKPPQSPRGVKRGSLAPTSLANFFKTGRPGPTNKEPTSASKIKKQPSAAPKRTSKAQESSSKTKEPQTDPSAPTVTKVSSVPSDEQSKKTATSLILFEEVDVIFDDDSGFLAAIKTFMTTTKRPVILTTSDPTFCNMFDGYFEEINFKTPSTVNVSSYLQLLCLAENMRLDAGDISSLLHLNGCDIRQSLMHLQFWSRSAGGRPLPRPLQCSTPTERQPTAEPVVRAEECERLTPGEPLPRCDTGCTENVLGLFDMEPRRDLPDLLKSPSAVEPACWELLTTSRRRGLDLLYSNMEALLPLPTTHLTVTTQRTHQEVKNRPKEEPSADPQDVSPGIGSVKPETDSMPQKPSSDLLQQVVGGSETDESPVKVSSRVKRRKKQGTRKDQDPFLSDSDSDDTFLSLRRPSQGVPQVQTAWLLGDSQDLASVKRRRLSLTPEQRLKSRPVSSCLGSMAEFFDHVSLLDSCLRLHDSPPREGKDLYRTFGPRAHIETKDGMTDEPREEFNTGSWVVGERAGEIQTAVEALSFQRCRVGVEAAWDEAQGLEEELRKEAVTELTLPVAPHRQGFRLTQDSLCEPTVLQRRREVQEVLPARVAGALGNRLAAALDFLPCLRAICRSETLKEQGKVKRRFLHYLNAIHLDLPKNTLQHLAEAFP</sequence>
<feature type="region of interest" description="Disordered" evidence="1">
    <location>
        <begin position="58"/>
        <end position="116"/>
    </location>
</feature>
<feature type="compositionally biased region" description="Basic and acidic residues" evidence="1">
    <location>
        <begin position="995"/>
        <end position="1011"/>
    </location>
</feature>
<dbReference type="GeneTree" id="ENSGT00940000153469"/>
<accession>A0A3P8XT46</accession>
<dbReference type="GeneID" id="105013139"/>
<dbReference type="Ensembl" id="ENSELUT00000006940.3">
    <property type="protein sequence ID" value="ENSELUP00000007630.3"/>
    <property type="gene ID" value="ENSELUG00000008399.3"/>
</dbReference>
<feature type="compositionally biased region" description="Basic and acidic residues" evidence="1">
    <location>
        <begin position="518"/>
        <end position="528"/>
    </location>
</feature>
<dbReference type="CTD" id="560591"/>
<feature type="region of interest" description="Disordered" evidence="1">
    <location>
        <begin position="622"/>
        <end position="681"/>
    </location>
</feature>
<dbReference type="InterPro" id="IPR003593">
    <property type="entry name" value="AAA+_ATPase"/>
</dbReference>
<dbReference type="STRING" id="8010.ENSELUP00000007630"/>
<dbReference type="Gene3D" id="1.10.8.60">
    <property type="match status" value="1"/>
</dbReference>
<feature type="compositionally biased region" description="Basic and acidic residues" evidence="1">
    <location>
        <begin position="1076"/>
        <end position="1088"/>
    </location>
</feature>
<dbReference type="Gene3D" id="3.40.50.300">
    <property type="entry name" value="P-loop containing nucleotide triphosphate hydrolases"/>
    <property type="match status" value="2"/>
</dbReference>
<dbReference type="InterPro" id="IPR003959">
    <property type="entry name" value="ATPase_AAA_core"/>
</dbReference>
<proteinExistence type="predicted"/>
<name>A0A3P8XT46_ESOLU</name>
<feature type="region of interest" description="Disordered" evidence="1">
    <location>
        <begin position="1182"/>
        <end position="1286"/>
    </location>
</feature>
<dbReference type="OMA" id="KSPKKMY"/>
<feature type="compositionally biased region" description="Low complexity" evidence="1">
    <location>
        <begin position="444"/>
        <end position="456"/>
    </location>
</feature>
<feature type="region of interest" description="Disordered" evidence="1">
    <location>
        <begin position="1508"/>
        <end position="1609"/>
    </location>
</feature>
<dbReference type="SUPFAM" id="SSF52540">
    <property type="entry name" value="P-loop containing nucleoside triphosphate hydrolases"/>
    <property type="match status" value="1"/>
</dbReference>
<feature type="compositionally biased region" description="Basic residues" evidence="1">
    <location>
        <begin position="1575"/>
        <end position="1584"/>
    </location>
</feature>
<organism evidence="3 4">
    <name type="scientific">Esox lucius</name>
    <name type="common">Northern pike</name>
    <dbReference type="NCBI Taxonomy" id="8010"/>
    <lineage>
        <taxon>Eukaryota</taxon>
        <taxon>Metazoa</taxon>
        <taxon>Chordata</taxon>
        <taxon>Craniata</taxon>
        <taxon>Vertebrata</taxon>
        <taxon>Euteleostomi</taxon>
        <taxon>Actinopterygii</taxon>
        <taxon>Neopterygii</taxon>
        <taxon>Teleostei</taxon>
        <taxon>Protacanthopterygii</taxon>
        <taxon>Esociformes</taxon>
        <taxon>Esocidae</taxon>
        <taxon>Esox</taxon>
    </lineage>
</organism>
<feature type="compositionally biased region" description="Basic and acidic residues" evidence="1">
    <location>
        <begin position="200"/>
        <end position="213"/>
    </location>
</feature>
<dbReference type="InterPro" id="IPR027417">
    <property type="entry name" value="P-loop_NTPase"/>
</dbReference>
<dbReference type="Proteomes" id="UP000265140">
    <property type="component" value="Chromosome 11"/>
</dbReference>
<evidence type="ECO:0000313" key="4">
    <source>
        <dbReference type="Proteomes" id="UP000265140"/>
    </source>
</evidence>
<dbReference type="GO" id="GO:0016887">
    <property type="term" value="F:ATP hydrolysis activity"/>
    <property type="evidence" value="ECO:0007669"/>
    <property type="project" value="InterPro"/>
</dbReference>
<dbReference type="GO" id="GO:0005524">
    <property type="term" value="F:ATP binding"/>
    <property type="evidence" value="ECO:0007669"/>
    <property type="project" value="InterPro"/>
</dbReference>
<dbReference type="FunCoup" id="A0A3P8XT46">
    <property type="interactions" value="1458"/>
</dbReference>
<reference evidence="3" key="2">
    <citation type="submission" date="2020-02" db="EMBL/GenBank/DDBJ databases">
        <title>Esox lucius (northern pike) genome, fEsoLuc1, primary haplotype.</title>
        <authorList>
            <person name="Myers G."/>
            <person name="Karagic N."/>
            <person name="Meyer A."/>
            <person name="Pippel M."/>
            <person name="Reichard M."/>
            <person name="Winkler S."/>
            <person name="Tracey A."/>
            <person name="Sims Y."/>
            <person name="Howe K."/>
            <person name="Rhie A."/>
            <person name="Formenti G."/>
            <person name="Durbin R."/>
            <person name="Fedrigo O."/>
            <person name="Jarvis E.D."/>
        </authorList>
    </citation>
    <scope>NUCLEOTIDE SEQUENCE [LARGE SCALE GENOMIC DNA]</scope>
</reference>
<feature type="region of interest" description="Disordered" evidence="1">
    <location>
        <begin position="1076"/>
        <end position="1103"/>
    </location>
</feature>
<feature type="domain" description="AAA+ ATPase" evidence="2">
    <location>
        <begin position="1109"/>
        <end position="1353"/>
    </location>
</feature>
<dbReference type="KEGG" id="els:105013139"/>
<dbReference type="RefSeq" id="XP_010872770.5">
    <property type="nucleotide sequence ID" value="XM_010874468.5"/>
</dbReference>
<feature type="compositionally biased region" description="Basic and acidic residues" evidence="1">
    <location>
        <begin position="312"/>
        <end position="333"/>
    </location>
</feature>
<keyword evidence="4" id="KW-1185">Reference proteome</keyword>
<dbReference type="SMART" id="SM00382">
    <property type="entry name" value="AAA"/>
    <property type="match status" value="1"/>
</dbReference>
<evidence type="ECO:0000313" key="3">
    <source>
        <dbReference type="Ensembl" id="ENSELUP00000007630.3"/>
    </source>
</evidence>
<dbReference type="PANTHER" id="PTHR23389">
    <property type="entry name" value="CHROMOSOME TRANSMISSION FIDELITY FACTOR 18"/>
    <property type="match status" value="1"/>
</dbReference>
<feature type="compositionally biased region" description="Basic residues" evidence="1">
    <location>
        <begin position="484"/>
        <end position="495"/>
    </location>
</feature>
<dbReference type="Pfam" id="PF00004">
    <property type="entry name" value="AAA"/>
    <property type="match status" value="1"/>
</dbReference>
<feature type="region of interest" description="Disordered" evidence="1">
    <location>
        <begin position="918"/>
        <end position="1013"/>
    </location>
</feature>
<feature type="compositionally biased region" description="Basic and acidic residues" evidence="1">
    <location>
        <begin position="963"/>
        <end position="975"/>
    </location>
</feature>
<dbReference type="GO" id="GO:0061860">
    <property type="term" value="F:DNA clamp unloader activity"/>
    <property type="evidence" value="ECO:0007669"/>
    <property type="project" value="TreeGrafter"/>
</dbReference>
<feature type="compositionally biased region" description="Basic and acidic residues" evidence="1">
    <location>
        <begin position="1515"/>
        <end position="1527"/>
    </location>
</feature>
<feature type="compositionally biased region" description="Acidic residues" evidence="1">
    <location>
        <begin position="1089"/>
        <end position="1103"/>
    </location>
</feature>
<reference evidence="3" key="4">
    <citation type="submission" date="2025-09" db="UniProtKB">
        <authorList>
            <consortium name="Ensembl"/>
        </authorList>
    </citation>
    <scope>IDENTIFICATION</scope>
</reference>
<feature type="compositionally biased region" description="Low complexity" evidence="1">
    <location>
        <begin position="530"/>
        <end position="539"/>
    </location>
</feature>
<feature type="compositionally biased region" description="Polar residues" evidence="1">
    <location>
        <begin position="276"/>
        <end position="288"/>
    </location>
</feature>
<feature type="region of interest" description="Disordered" evidence="1">
    <location>
        <begin position="422"/>
        <end position="567"/>
    </location>
</feature>
<feature type="compositionally biased region" description="Polar residues" evidence="1">
    <location>
        <begin position="75"/>
        <end position="90"/>
    </location>
</feature>
<dbReference type="GO" id="GO:0005634">
    <property type="term" value="C:nucleus"/>
    <property type="evidence" value="ECO:0007669"/>
    <property type="project" value="TreeGrafter"/>
</dbReference>
<dbReference type="Bgee" id="ENSELUG00000008399">
    <property type="expression patterns" value="Expressed in ovary and 12 other cell types or tissues"/>
</dbReference>
<reference evidence="3" key="3">
    <citation type="submission" date="2025-08" db="UniProtKB">
        <authorList>
            <consortium name="Ensembl"/>
        </authorList>
    </citation>
    <scope>IDENTIFICATION</scope>
</reference>
<evidence type="ECO:0000256" key="1">
    <source>
        <dbReference type="SAM" id="MobiDB-lite"/>
    </source>
</evidence>
<feature type="region of interest" description="Disordered" evidence="1">
    <location>
        <begin position="200"/>
        <end position="343"/>
    </location>
</feature>
<feature type="compositionally biased region" description="Polar residues" evidence="1">
    <location>
        <begin position="1547"/>
        <end position="1557"/>
    </location>
</feature>
<feature type="compositionally biased region" description="Basic residues" evidence="1">
    <location>
        <begin position="220"/>
        <end position="230"/>
    </location>
</feature>
<dbReference type="GO" id="GO:0003677">
    <property type="term" value="F:DNA binding"/>
    <property type="evidence" value="ECO:0007669"/>
    <property type="project" value="TreeGrafter"/>
</dbReference>
<dbReference type="InParanoid" id="A0A3P8XT46"/>
<protein>
    <recommendedName>
        <fullName evidence="2">AAA+ ATPase domain-containing protein</fullName>
    </recommendedName>
</protein>
<dbReference type="PANTHER" id="PTHR23389:SF21">
    <property type="entry name" value="ATPASE FAMILY AAA DOMAIN-CONTAINING PROTEIN 5"/>
    <property type="match status" value="1"/>
</dbReference>
<feature type="compositionally biased region" description="Acidic residues" evidence="1">
    <location>
        <begin position="297"/>
        <end position="311"/>
    </location>
</feature>
<dbReference type="CDD" id="cd00009">
    <property type="entry name" value="AAA"/>
    <property type="match status" value="1"/>
</dbReference>
<feature type="compositionally biased region" description="Polar residues" evidence="1">
    <location>
        <begin position="1270"/>
        <end position="1286"/>
    </location>
</feature>
<evidence type="ECO:0000259" key="2">
    <source>
        <dbReference type="SMART" id="SM00382"/>
    </source>
</evidence>
<feature type="region of interest" description="Disordered" evidence="1">
    <location>
        <begin position="694"/>
        <end position="732"/>
    </location>
</feature>